<sequence>MNSSLQAIKTVREFIISIKTKRCTAMLVSYTSPLLVSLLILGKESVDTP</sequence>
<organism evidence="1 2">
    <name type="scientific">Evansella vedderi</name>
    <dbReference type="NCBI Taxonomy" id="38282"/>
    <lineage>
        <taxon>Bacteria</taxon>
        <taxon>Bacillati</taxon>
        <taxon>Bacillota</taxon>
        <taxon>Bacilli</taxon>
        <taxon>Bacillales</taxon>
        <taxon>Bacillaceae</taxon>
        <taxon>Evansella</taxon>
    </lineage>
</organism>
<dbReference type="RefSeq" id="WP_307321103.1">
    <property type="nucleotide sequence ID" value="NZ_JAUSUG010000001.1"/>
</dbReference>
<comment type="caution">
    <text evidence="1">The sequence shown here is derived from an EMBL/GenBank/DDBJ whole genome shotgun (WGS) entry which is preliminary data.</text>
</comment>
<accession>A0ABT9ZPA4</accession>
<keyword evidence="2" id="KW-1185">Reference proteome</keyword>
<dbReference type="EMBL" id="JAUSUG010000001">
    <property type="protein sequence ID" value="MDQ0253024.1"/>
    <property type="molecule type" value="Genomic_DNA"/>
</dbReference>
<evidence type="ECO:0000313" key="2">
    <source>
        <dbReference type="Proteomes" id="UP001230005"/>
    </source>
</evidence>
<proteinExistence type="predicted"/>
<evidence type="ECO:0000313" key="1">
    <source>
        <dbReference type="EMBL" id="MDQ0253024.1"/>
    </source>
</evidence>
<dbReference type="Proteomes" id="UP001230005">
    <property type="component" value="Unassembled WGS sequence"/>
</dbReference>
<gene>
    <name evidence="1" type="ORF">J2S74_000396</name>
</gene>
<protein>
    <submittedName>
        <fullName evidence="1">Uncharacterized protein</fullName>
    </submittedName>
</protein>
<reference evidence="1 2" key="1">
    <citation type="submission" date="2023-07" db="EMBL/GenBank/DDBJ databases">
        <title>Genomic Encyclopedia of Type Strains, Phase IV (KMG-IV): sequencing the most valuable type-strain genomes for metagenomic binning, comparative biology and taxonomic classification.</title>
        <authorList>
            <person name="Goeker M."/>
        </authorList>
    </citation>
    <scope>NUCLEOTIDE SEQUENCE [LARGE SCALE GENOMIC DNA]</scope>
    <source>
        <strain evidence="1 2">DSM 9768</strain>
    </source>
</reference>
<name>A0ABT9ZPA4_9BACI</name>